<keyword evidence="7" id="KW-1185">Reference proteome</keyword>
<dbReference type="PANTHER" id="PTHR30537:SF74">
    <property type="entry name" value="HTH-TYPE TRANSCRIPTIONAL REGULATOR TRPI"/>
    <property type="match status" value="1"/>
</dbReference>
<dbReference type="SUPFAM" id="SSF46785">
    <property type="entry name" value="Winged helix' DNA-binding domain"/>
    <property type="match status" value="1"/>
</dbReference>
<protein>
    <submittedName>
        <fullName evidence="6">LysR substrate-binding domain-containing protein</fullName>
    </submittedName>
</protein>
<dbReference type="Pfam" id="PF00126">
    <property type="entry name" value="HTH_1"/>
    <property type="match status" value="1"/>
</dbReference>
<organism evidence="6 7">
    <name type="scientific">Marinomonas phaeophyticola</name>
    <dbReference type="NCBI Taxonomy" id="3004091"/>
    <lineage>
        <taxon>Bacteria</taxon>
        <taxon>Pseudomonadati</taxon>
        <taxon>Pseudomonadota</taxon>
        <taxon>Gammaproteobacteria</taxon>
        <taxon>Oceanospirillales</taxon>
        <taxon>Oceanospirillaceae</taxon>
        <taxon>Marinomonas</taxon>
    </lineage>
</organism>
<name>A0ABT4JSN0_9GAMM</name>
<dbReference type="InterPro" id="IPR058163">
    <property type="entry name" value="LysR-type_TF_proteobact-type"/>
</dbReference>
<dbReference type="InterPro" id="IPR005119">
    <property type="entry name" value="LysR_subst-bd"/>
</dbReference>
<dbReference type="InterPro" id="IPR036388">
    <property type="entry name" value="WH-like_DNA-bd_sf"/>
</dbReference>
<evidence type="ECO:0000313" key="7">
    <source>
        <dbReference type="Proteomes" id="UP001149719"/>
    </source>
</evidence>
<evidence type="ECO:0000256" key="1">
    <source>
        <dbReference type="ARBA" id="ARBA00009437"/>
    </source>
</evidence>
<evidence type="ECO:0000256" key="4">
    <source>
        <dbReference type="ARBA" id="ARBA00023163"/>
    </source>
</evidence>
<proteinExistence type="inferred from homology"/>
<dbReference type="SUPFAM" id="SSF53850">
    <property type="entry name" value="Periplasmic binding protein-like II"/>
    <property type="match status" value="1"/>
</dbReference>
<evidence type="ECO:0000259" key="5">
    <source>
        <dbReference type="PROSITE" id="PS50931"/>
    </source>
</evidence>
<sequence>MKLSQISLSALRTFAVVARSESLSIAAEQLCISPSAVSHQMKLLERQIGHVLFIRRSKGVKLTTVGERLSNNVISAIQRLEQGISQLEHHSLQTLTVATIPAISQLWLIPKLQFFYEQAPDINLSILDQDGLVDFTHQPADLHLHFGSGEFLGCKSVLLMNEHVVPVCSPTLLARYENPEALLQASEVRRLTYTGYSEDAIGGITWQGWFNHSKLILNQHQAETRYNHLAPLFQSAKHGQGIALGWERLIEADIKSGKLVVLSNIRMPLKYSYYFVIPEHNTEKPEVQAFIDWAKSFSAAHNDT</sequence>
<dbReference type="Gene3D" id="1.10.10.10">
    <property type="entry name" value="Winged helix-like DNA-binding domain superfamily/Winged helix DNA-binding domain"/>
    <property type="match status" value="1"/>
</dbReference>
<keyword evidence="4" id="KW-0804">Transcription</keyword>
<evidence type="ECO:0000313" key="6">
    <source>
        <dbReference type="EMBL" id="MCZ2721392.1"/>
    </source>
</evidence>
<dbReference type="Gene3D" id="3.40.190.10">
    <property type="entry name" value="Periplasmic binding protein-like II"/>
    <property type="match status" value="2"/>
</dbReference>
<dbReference type="CDD" id="cd08432">
    <property type="entry name" value="PBP2_GcdR_TrpI_HvrB_AmpR_like"/>
    <property type="match status" value="1"/>
</dbReference>
<dbReference type="InterPro" id="IPR000847">
    <property type="entry name" value="LysR_HTH_N"/>
</dbReference>
<comment type="similarity">
    <text evidence="1">Belongs to the LysR transcriptional regulatory family.</text>
</comment>
<accession>A0ABT4JSN0</accession>
<keyword evidence="3" id="KW-0238">DNA-binding</keyword>
<keyword evidence="2" id="KW-0805">Transcription regulation</keyword>
<dbReference type="InterPro" id="IPR036390">
    <property type="entry name" value="WH_DNA-bd_sf"/>
</dbReference>
<dbReference type="Pfam" id="PF03466">
    <property type="entry name" value="LysR_substrate"/>
    <property type="match status" value="1"/>
</dbReference>
<reference evidence="6" key="1">
    <citation type="submission" date="2022-12" db="EMBL/GenBank/DDBJ databases">
        <title>Marinomonas 15G1-11 sp. nov, isolated from marine algae.</title>
        <authorList>
            <person name="Butt M."/>
            <person name="Choi D.G."/>
            <person name="Kim J.M."/>
            <person name="Lee J.K."/>
            <person name="Baek J.H."/>
            <person name="Jeon C.O."/>
        </authorList>
    </citation>
    <scope>NUCLEOTIDE SEQUENCE</scope>
    <source>
        <strain evidence="6">15G1-11</strain>
    </source>
</reference>
<feature type="domain" description="HTH lysR-type" evidence="5">
    <location>
        <begin position="6"/>
        <end position="63"/>
    </location>
</feature>
<evidence type="ECO:0000256" key="3">
    <source>
        <dbReference type="ARBA" id="ARBA00023125"/>
    </source>
</evidence>
<gene>
    <name evidence="6" type="ORF">O1D97_06945</name>
</gene>
<dbReference type="PANTHER" id="PTHR30537">
    <property type="entry name" value="HTH-TYPE TRANSCRIPTIONAL REGULATOR"/>
    <property type="match status" value="1"/>
</dbReference>
<comment type="caution">
    <text evidence="6">The sequence shown here is derived from an EMBL/GenBank/DDBJ whole genome shotgun (WGS) entry which is preliminary data.</text>
</comment>
<dbReference type="Proteomes" id="UP001149719">
    <property type="component" value="Unassembled WGS sequence"/>
</dbReference>
<evidence type="ECO:0000256" key="2">
    <source>
        <dbReference type="ARBA" id="ARBA00023015"/>
    </source>
</evidence>
<dbReference type="PROSITE" id="PS50931">
    <property type="entry name" value="HTH_LYSR"/>
    <property type="match status" value="1"/>
</dbReference>
<dbReference type="RefSeq" id="WP_269124128.1">
    <property type="nucleotide sequence ID" value="NZ_JAPUBN010000013.1"/>
</dbReference>
<dbReference type="EMBL" id="JAPUBN010000013">
    <property type="protein sequence ID" value="MCZ2721392.1"/>
    <property type="molecule type" value="Genomic_DNA"/>
</dbReference>